<reference evidence="2 3" key="1">
    <citation type="submission" date="2023-06" db="EMBL/GenBank/DDBJ databases">
        <title>Sporosarcina sp. nov., isolated from Korean tranditional fermented seafood 'Jeotgal'.</title>
        <authorList>
            <person name="Yang A.I."/>
            <person name="Shin N.-R."/>
        </authorList>
    </citation>
    <scope>NUCLEOTIDE SEQUENCE [LARGE SCALE GENOMIC DNA]</scope>
    <source>
        <strain evidence="2 3">T2O-4</strain>
    </source>
</reference>
<proteinExistence type="predicted"/>
<organism evidence="2 3">
    <name type="scientific">Sporosarcina oncorhynchi</name>
    <dbReference type="NCBI Taxonomy" id="3056444"/>
    <lineage>
        <taxon>Bacteria</taxon>
        <taxon>Bacillati</taxon>
        <taxon>Bacillota</taxon>
        <taxon>Bacilli</taxon>
        <taxon>Bacillales</taxon>
        <taxon>Caryophanaceae</taxon>
        <taxon>Sporosarcina</taxon>
    </lineage>
</organism>
<evidence type="ECO:0000313" key="3">
    <source>
        <dbReference type="Proteomes" id="UP001303902"/>
    </source>
</evidence>
<sequence length="194" mass="21113">MKKIIKFVMVLGLIFSFAPQFANAATFEEKSQDVTAYTASQYKTDGKARLNASGKAPRIGDVAVKRSSGLPFGTIVLTSSPITVDGYLRESFAVQDWGIDPELSTYAIDIWFGFCRTNAFTGTDATLLGCSPSDVKVQSAFRFGQNKMDLTFYTRQNLVLDNLNSDDSSPGSMDLDVSNSNDSVLGNIDLESLN</sequence>
<dbReference type="Proteomes" id="UP001303902">
    <property type="component" value="Chromosome"/>
</dbReference>
<evidence type="ECO:0000313" key="2">
    <source>
        <dbReference type="EMBL" id="WOV87430.1"/>
    </source>
</evidence>
<name>A0ABZ0L4A9_9BACL</name>
<gene>
    <name evidence="2" type="ORF">QWT69_16510</name>
</gene>
<keyword evidence="3" id="KW-1185">Reference proteome</keyword>
<keyword evidence="1" id="KW-0732">Signal</keyword>
<evidence type="ECO:0000256" key="1">
    <source>
        <dbReference type="SAM" id="SignalP"/>
    </source>
</evidence>
<dbReference type="EMBL" id="CP129118">
    <property type="protein sequence ID" value="WOV87430.1"/>
    <property type="molecule type" value="Genomic_DNA"/>
</dbReference>
<accession>A0ABZ0L4A9</accession>
<feature type="chain" id="PRO_5045702325" evidence="1">
    <location>
        <begin position="25"/>
        <end position="194"/>
    </location>
</feature>
<feature type="signal peptide" evidence="1">
    <location>
        <begin position="1"/>
        <end position="24"/>
    </location>
</feature>
<dbReference type="RefSeq" id="WP_317967541.1">
    <property type="nucleotide sequence ID" value="NZ_CP129118.1"/>
</dbReference>
<protein>
    <submittedName>
        <fullName evidence="2">Uncharacterized protein</fullName>
    </submittedName>
</protein>